<evidence type="ECO:0000256" key="1">
    <source>
        <dbReference type="SAM" id="MobiDB-lite"/>
    </source>
</evidence>
<dbReference type="Proteomes" id="UP000076004">
    <property type="component" value="Chromosome 9"/>
</dbReference>
<protein>
    <submittedName>
        <fullName evidence="2">Ring-exported protein 3</fullName>
    </submittedName>
</protein>
<accession>A0A151LMD5</accession>
<evidence type="ECO:0000313" key="3">
    <source>
        <dbReference type="Proteomes" id="UP000076004"/>
    </source>
</evidence>
<dbReference type="AlphaFoldDB" id="A0A151LMD5"/>
<comment type="caution">
    <text evidence="2">The sequence shown here is derived from an EMBL/GenBank/DDBJ whole genome shotgun (WGS) entry which is preliminary data.</text>
</comment>
<feature type="compositionally biased region" description="Low complexity" evidence="1">
    <location>
        <begin position="69"/>
        <end position="129"/>
    </location>
</feature>
<feature type="compositionally biased region" description="Polar residues" evidence="1">
    <location>
        <begin position="134"/>
        <end position="151"/>
    </location>
</feature>
<dbReference type="EMBL" id="LVLB01000010">
    <property type="protein sequence ID" value="KYO00338.1"/>
    <property type="molecule type" value="Genomic_DNA"/>
</dbReference>
<sequence length="284" mass="32302">METRKNNNMFSKVGTKEFIYILFVICSYLNTFNYKYANSYKGNDIRNLSEAIIQEQNLRKGHVQSLPIEETTSQETTSKASTSQATTSKATTSQATTSQATTSQATTSQATTSQATTSQETTSKSTTSQESHEQLTAASLNADETQSNKVSNKIHNLPVPAADSTVSNEFKTQPQSAYERKLFEEWQHLNMFEHSNWVNITVQSCQVLVQGLTSLDDYDAKFKSWSDMVELLAEFRMTLYNESNNVFQALLNEFREARKEKPNENLTPEEEEQWDFIKQTRISR</sequence>
<evidence type="ECO:0000313" key="2">
    <source>
        <dbReference type="EMBL" id="KYO00338.1"/>
    </source>
</evidence>
<proteinExistence type="predicted"/>
<dbReference type="RefSeq" id="XP_018642105.1">
    <property type="nucleotide sequence ID" value="XM_018785764.1"/>
</dbReference>
<dbReference type="VEuPathDB" id="PlasmoDB:PGSY75_0936300"/>
<dbReference type="KEGG" id="pgab:PGSY75_0936300"/>
<name>A0A151LMD5_9APIC</name>
<reference evidence="2 3" key="1">
    <citation type="journal article" date="2016" name="Nat. Commun.">
        <title>Genomes of cryptic chimpanzee Plasmodium species reveal key evolutionary events leading to human malaria.</title>
        <authorList>
            <person name="Sundararaman S.A."/>
            <person name="Plenderleith L.J."/>
            <person name="Liu W."/>
            <person name="Loy D.E."/>
            <person name="Learn G.H."/>
            <person name="Li Y."/>
            <person name="Shaw K.S."/>
            <person name="Ayouba A."/>
            <person name="Peeters M."/>
            <person name="Speede S."/>
            <person name="Shaw G.M."/>
            <person name="Bushman F.D."/>
            <person name="Brisson D."/>
            <person name="Rayner J.C."/>
            <person name="Sharp P.M."/>
            <person name="Hahn B.H."/>
        </authorList>
    </citation>
    <scope>NUCLEOTIDE SEQUENCE [LARGE SCALE GENOMIC DNA]</scope>
    <source>
        <strain evidence="2 3">SY75</strain>
    </source>
</reference>
<dbReference type="GeneID" id="29776371"/>
<feature type="region of interest" description="Disordered" evidence="1">
    <location>
        <begin position="63"/>
        <end position="151"/>
    </location>
</feature>
<organism evidence="2 3">
    <name type="scientific">Plasmodium gaboni</name>
    <dbReference type="NCBI Taxonomy" id="647221"/>
    <lineage>
        <taxon>Eukaryota</taxon>
        <taxon>Sar</taxon>
        <taxon>Alveolata</taxon>
        <taxon>Apicomplexa</taxon>
        <taxon>Aconoidasida</taxon>
        <taxon>Haemosporida</taxon>
        <taxon>Plasmodiidae</taxon>
        <taxon>Plasmodium</taxon>
        <taxon>Plasmodium (Laverania)</taxon>
    </lineage>
</organism>
<dbReference type="VEuPathDB" id="PlasmoDB:PGABG01_0011200"/>
<gene>
    <name evidence="2" type="ORF">PGSY75_0936300</name>
</gene>